<dbReference type="AlphaFoldDB" id="A0A2T3YYI9"/>
<dbReference type="EMBL" id="KZ679267">
    <property type="protein sequence ID" value="PTB37608.1"/>
    <property type="molecule type" value="Genomic_DNA"/>
</dbReference>
<organism evidence="1 2">
    <name type="scientific">Trichoderma asperellum (strain ATCC 204424 / CBS 433.97 / NBRC 101777)</name>
    <dbReference type="NCBI Taxonomy" id="1042311"/>
    <lineage>
        <taxon>Eukaryota</taxon>
        <taxon>Fungi</taxon>
        <taxon>Dikarya</taxon>
        <taxon>Ascomycota</taxon>
        <taxon>Pezizomycotina</taxon>
        <taxon>Sordariomycetes</taxon>
        <taxon>Hypocreomycetidae</taxon>
        <taxon>Hypocreales</taxon>
        <taxon>Hypocreaceae</taxon>
        <taxon>Trichoderma</taxon>
    </lineage>
</organism>
<name>A0A2T3YYI9_TRIA4</name>
<protein>
    <submittedName>
        <fullName evidence="1">Uncharacterized protein</fullName>
    </submittedName>
</protein>
<dbReference type="OrthoDB" id="4887464at2759"/>
<sequence>MAWYSHKRPSFGKPHKLRNDHAAYYHRTEHYLKLVTLATLCIPHNQFITANMPFKNLAQTRVRLPLAFEDIFDTLTGRWFRPVHADQLMQPCRRNPQAYCVADLLEPPPRYQQERRALPLVGELEMLQAELYRCRTRSSNGNDVERELLDADAEHLSQWIEHLEHLVYMEAATTIPSRYQQECMAVTIFKRVFKRNKNRQA</sequence>
<evidence type="ECO:0000313" key="2">
    <source>
        <dbReference type="Proteomes" id="UP000240493"/>
    </source>
</evidence>
<reference evidence="1 2" key="1">
    <citation type="submission" date="2016-07" db="EMBL/GenBank/DDBJ databases">
        <title>Multiple horizontal gene transfer events from other fungi enriched the ability of initially mycotrophic Trichoderma (Ascomycota) to feed on dead plant biomass.</title>
        <authorList>
            <consortium name="DOE Joint Genome Institute"/>
            <person name="Aerts A."/>
            <person name="Atanasova L."/>
            <person name="Chenthamara K."/>
            <person name="Zhang J."/>
            <person name="Grujic M."/>
            <person name="Henrissat B."/>
            <person name="Kuo A."/>
            <person name="Salamov A."/>
            <person name="Lipzen A."/>
            <person name="Labutti K."/>
            <person name="Barry K."/>
            <person name="Miao Y."/>
            <person name="Rahimi M.J."/>
            <person name="Shen Q."/>
            <person name="Grigoriev I.V."/>
            <person name="Kubicek C.P."/>
            <person name="Druzhinina I.S."/>
        </authorList>
    </citation>
    <scope>NUCLEOTIDE SEQUENCE [LARGE SCALE GENOMIC DNA]</scope>
    <source>
        <strain evidence="1 2">CBS 433.97</strain>
    </source>
</reference>
<gene>
    <name evidence="1" type="ORF">M441DRAFT_92109</name>
</gene>
<evidence type="ECO:0000313" key="1">
    <source>
        <dbReference type="EMBL" id="PTB37608.1"/>
    </source>
</evidence>
<keyword evidence="2" id="KW-1185">Reference proteome</keyword>
<dbReference type="Proteomes" id="UP000240493">
    <property type="component" value="Unassembled WGS sequence"/>
</dbReference>
<proteinExistence type="predicted"/>
<accession>A0A2T3YYI9</accession>